<gene>
    <name evidence="2" type="ORF">M408DRAFT_85547</name>
</gene>
<feature type="compositionally biased region" description="Polar residues" evidence="1">
    <location>
        <begin position="1"/>
        <end position="12"/>
    </location>
</feature>
<proteinExistence type="predicted"/>
<sequence length="429" mass="46328">MSSSINFTYPTTTRRRGPFQSVPKPAHNPSASISSIASSASGTCASHSTCASQDIVARILAQDEIPRGTFMVSEAHRKGKKPTTSHMKEYPERTDSRRALLSVFNGSKAPFVFKGPSFGTRTTTTTTEVPAIPTRSNAGPYMHKELPPTPPSSGSSTCSSSVPTLVLPTVQPLQLKQRSNPGPAPVCSKTLASKRLSRAVRAVPAPIRPPPRLRGFAALNGPCSANTSDEEGQEDAPGALKADAEAGSSTRVPEDAGVDTSFVDLPISPLDIPVDWDEELELDEYWKSPVLVSDHDEEEEEEENIEVAMQTFQQEVAGMFASSPQDSIGESTEQVHLSNSSSPLPTSESDENGMTREKRHGRMLVTKQLKLCMDVIVQFDQRHQSHRASSGPQFKAGESFLMISPLSPCSMNAASMRTNSFLDAYSYVS</sequence>
<keyword evidence="3" id="KW-1185">Reference proteome</keyword>
<accession>A0A0C3BAG7</accession>
<feature type="region of interest" description="Disordered" evidence="1">
    <location>
        <begin position="74"/>
        <end position="93"/>
    </location>
</feature>
<feature type="compositionally biased region" description="Low complexity" evidence="1">
    <location>
        <begin position="152"/>
        <end position="161"/>
    </location>
</feature>
<evidence type="ECO:0000313" key="2">
    <source>
        <dbReference type="EMBL" id="KIM33805.1"/>
    </source>
</evidence>
<name>A0A0C3BAG7_SERVB</name>
<dbReference type="Proteomes" id="UP000054097">
    <property type="component" value="Unassembled WGS sequence"/>
</dbReference>
<feature type="compositionally biased region" description="Polar residues" evidence="1">
    <location>
        <begin position="322"/>
        <end position="336"/>
    </location>
</feature>
<feature type="compositionally biased region" description="Low complexity" evidence="1">
    <location>
        <begin position="337"/>
        <end position="347"/>
    </location>
</feature>
<feature type="region of interest" description="Disordered" evidence="1">
    <location>
        <begin position="222"/>
        <end position="256"/>
    </location>
</feature>
<dbReference type="AlphaFoldDB" id="A0A0C3BAG7"/>
<protein>
    <submittedName>
        <fullName evidence="2">Uncharacterized protein</fullName>
    </submittedName>
</protein>
<organism evidence="2 3">
    <name type="scientific">Serendipita vermifera MAFF 305830</name>
    <dbReference type="NCBI Taxonomy" id="933852"/>
    <lineage>
        <taxon>Eukaryota</taxon>
        <taxon>Fungi</taxon>
        <taxon>Dikarya</taxon>
        <taxon>Basidiomycota</taxon>
        <taxon>Agaricomycotina</taxon>
        <taxon>Agaricomycetes</taxon>
        <taxon>Sebacinales</taxon>
        <taxon>Serendipitaceae</taxon>
        <taxon>Serendipita</taxon>
    </lineage>
</organism>
<evidence type="ECO:0000313" key="3">
    <source>
        <dbReference type="Proteomes" id="UP000054097"/>
    </source>
</evidence>
<dbReference type="OrthoDB" id="10665192at2759"/>
<dbReference type="EMBL" id="KN824277">
    <property type="protein sequence ID" value="KIM33805.1"/>
    <property type="molecule type" value="Genomic_DNA"/>
</dbReference>
<feature type="region of interest" description="Disordered" evidence="1">
    <location>
        <begin position="1"/>
        <end position="35"/>
    </location>
</feature>
<dbReference type="HOGENOM" id="CLU_639622_0_0_1"/>
<reference evidence="2 3" key="1">
    <citation type="submission" date="2014-04" db="EMBL/GenBank/DDBJ databases">
        <authorList>
            <consortium name="DOE Joint Genome Institute"/>
            <person name="Kuo A."/>
            <person name="Zuccaro A."/>
            <person name="Kohler A."/>
            <person name="Nagy L.G."/>
            <person name="Floudas D."/>
            <person name="Copeland A."/>
            <person name="Barry K.W."/>
            <person name="Cichocki N."/>
            <person name="Veneault-Fourrey C."/>
            <person name="LaButti K."/>
            <person name="Lindquist E.A."/>
            <person name="Lipzen A."/>
            <person name="Lundell T."/>
            <person name="Morin E."/>
            <person name="Murat C."/>
            <person name="Sun H."/>
            <person name="Tunlid A."/>
            <person name="Henrissat B."/>
            <person name="Grigoriev I.V."/>
            <person name="Hibbett D.S."/>
            <person name="Martin F."/>
            <person name="Nordberg H.P."/>
            <person name="Cantor M.N."/>
            <person name="Hua S.X."/>
        </authorList>
    </citation>
    <scope>NUCLEOTIDE SEQUENCE [LARGE SCALE GENOMIC DNA]</scope>
    <source>
        <strain evidence="2 3">MAFF 305830</strain>
    </source>
</reference>
<feature type="region of interest" description="Disordered" evidence="1">
    <location>
        <begin position="130"/>
        <end position="161"/>
    </location>
</feature>
<reference evidence="3" key="2">
    <citation type="submission" date="2015-01" db="EMBL/GenBank/DDBJ databases">
        <title>Evolutionary Origins and Diversification of the Mycorrhizal Mutualists.</title>
        <authorList>
            <consortium name="DOE Joint Genome Institute"/>
            <consortium name="Mycorrhizal Genomics Consortium"/>
            <person name="Kohler A."/>
            <person name="Kuo A."/>
            <person name="Nagy L.G."/>
            <person name="Floudas D."/>
            <person name="Copeland A."/>
            <person name="Barry K.W."/>
            <person name="Cichocki N."/>
            <person name="Veneault-Fourrey C."/>
            <person name="LaButti K."/>
            <person name="Lindquist E.A."/>
            <person name="Lipzen A."/>
            <person name="Lundell T."/>
            <person name="Morin E."/>
            <person name="Murat C."/>
            <person name="Riley R."/>
            <person name="Ohm R."/>
            <person name="Sun H."/>
            <person name="Tunlid A."/>
            <person name="Henrissat B."/>
            <person name="Grigoriev I.V."/>
            <person name="Hibbett D.S."/>
            <person name="Martin F."/>
        </authorList>
    </citation>
    <scope>NUCLEOTIDE SEQUENCE [LARGE SCALE GENOMIC DNA]</scope>
    <source>
        <strain evidence="3">MAFF 305830</strain>
    </source>
</reference>
<feature type="region of interest" description="Disordered" evidence="1">
    <location>
        <begin position="322"/>
        <end position="357"/>
    </location>
</feature>
<evidence type="ECO:0000256" key="1">
    <source>
        <dbReference type="SAM" id="MobiDB-lite"/>
    </source>
</evidence>